<dbReference type="EMBL" id="RIBS01000004">
    <property type="protein sequence ID" value="RNF83740.1"/>
    <property type="molecule type" value="Genomic_DNA"/>
</dbReference>
<protein>
    <submittedName>
        <fullName evidence="7">TonB family protein</fullName>
    </submittedName>
</protein>
<dbReference type="Pfam" id="PF03544">
    <property type="entry name" value="TonB_C"/>
    <property type="match status" value="1"/>
</dbReference>
<evidence type="ECO:0000259" key="6">
    <source>
        <dbReference type="PROSITE" id="PS52015"/>
    </source>
</evidence>
<evidence type="ECO:0000256" key="2">
    <source>
        <dbReference type="ARBA" id="ARBA00022692"/>
    </source>
</evidence>
<dbReference type="SUPFAM" id="SSF74653">
    <property type="entry name" value="TolA/TonB C-terminal domain"/>
    <property type="match status" value="1"/>
</dbReference>
<dbReference type="InterPro" id="IPR037682">
    <property type="entry name" value="TonB_C"/>
</dbReference>
<keyword evidence="3" id="KW-1133">Transmembrane helix</keyword>
<dbReference type="GO" id="GO:0055085">
    <property type="term" value="P:transmembrane transport"/>
    <property type="evidence" value="ECO:0007669"/>
    <property type="project" value="InterPro"/>
</dbReference>
<feature type="signal peptide" evidence="5">
    <location>
        <begin position="1"/>
        <end position="22"/>
    </location>
</feature>
<gene>
    <name evidence="7" type="ORF">EER27_10230</name>
</gene>
<name>A0A3M8SY07_9GAMM</name>
<evidence type="ECO:0000256" key="5">
    <source>
        <dbReference type="SAM" id="SignalP"/>
    </source>
</evidence>
<evidence type="ECO:0000256" key="3">
    <source>
        <dbReference type="ARBA" id="ARBA00022989"/>
    </source>
</evidence>
<reference evidence="7 8" key="1">
    <citation type="submission" date="2018-11" db="EMBL/GenBank/DDBJ databases">
        <title>Lysobacter cryohumiis sp. nov., isolated from soil in the Tianshan Mountains, Xinjiang, China.</title>
        <authorList>
            <person name="Luo Y."/>
            <person name="Sheng H."/>
        </authorList>
    </citation>
    <scope>NUCLEOTIDE SEQUENCE [LARGE SCALE GENOMIC DNA]</scope>
    <source>
        <strain evidence="7 8">ZS60</strain>
    </source>
</reference>
<keyword evidence="8" id="KW-1185">Reference proteome</keyword>
<evidence type="ECO:0000256" key="4">
    <source>
        <dbReference type="ARBA" id="ARBA00023136"/>
    </source>
</evidence>
<dbReference type="NCBIfam" id="TIGR01352">
    <property type="entry name" value="tonB_Cterm"/>
    <property type="match status" value="1"/>
</dbReference>
<dbReference type="Gene3D" id="3.30.1150.10">
    <property type="match status" value="1"/>
</dbReference>
<dbReference type="RefSeq" id="WP_123087998.1">
    <property type="nucleotide sequence ID" value="NZ_RIBS01000004.1"/>
</dbReference>
<dbReference type="InterPro" id="IPR006260">
    <property type="entry name" value="TonB/TolA_C"/>
</dbReference>
<evidence type="ECO:0000256" key="1">
    <source>
        <dbReference type="ARBA" id="ARBA00004167"/>
    </source>
</evidence>
<comment type="caution">
    <text evidence="7">The sequence shown here is derived from an EMBL/GenBank/DDBJ whole genome shotgun (WGS) entry which is preliminary data.</text>
</comment>
<keyword evidence="2" id="KW-0812">Transmembrane</keyword>
<dbReference type="PROSITE" id="PS51257">
    <property type="entry name" value="PROKAR_LIPOPROTEIN"/>
    <property type="match status" value="1"/>
</dbReference>
<keyword evidence="4" id="KW-0472">Membrane</keyword>
<evidence type="ECO:0000313" key="8">
    <source>
        <dbReference type="Proteomes" id="UP000267049"/>
    </source>
</evidence>
<dbReference type="Proteomes" id="UP000267049">
    <property type="component" value="Unassembled WGS sequence"/>
</dbReference>
<proteinExistence type="predicted"/>
<sequence length="207" mass="22006">MHPLTPRAAFLAFLLICGCSQATELPLPTARMATLNPEPGSEHYPAGVVTSGAQGTVIVRAGIAPDGWLVDPVVEQSSKSPSLDALALAYAKATKLKQKDGAAFPPSILVPIEFRKDTVLTIRQKSCGDFNADLAFARSISPGATAQQTQGFRLATGMLMLLPGIPMERQVEVVRNLKALGPRIESHCASNPEARFMESLSNLAVAR</sequence>
<keyword evidence="5" id="KW-0732">Signal</keyword>
<organism evidence="7 8">
    <name type="scientific">Montanilutibacter psychrotolerans</name>
    <dbReference type="NCBI Taxonomy" id="1327343"/>
    <lineage>
        <taxon>Bacteria</taxon>
        <taxon>Pseudomonadati</taxon>
        <taxon>Pseudomonadota</taxon>
        <taxon>Gammaproteobacteria</taxon>
        <taxon>Lysobacterales</taxon>
        <taxon>Lysobacteraceae</taxon>
        <taxon>Montanilutibacter</taxon>
    </lineage>
</organism>
<feature type="chain" id="PRO_5018296371" evidence="5">
    <location>
        <begin position="23"/>
        <end position="207"/>
    </location>
</feature>
<dbReference type="GO" id="GO:0016020">
    <property type="term" value="C:membrane"/>
    <property type="evidence" value="ECO:0007669"/>
    <property type="project" value="UniProtKB-SubCell"/>
</dbReference>
<comment type="subcellular location">
    <subcellularLocation>
        <location evidence="1">Membrane</location>
        <topology evidence="1">Single-pass membrane protein</topology>
    </subcellularLocation>
</comment>
<dbReference type="AlphaFoldDB" id="A0A3M8SY07"/>
<dbReference type="OrthoDB" id="8751641at2"/>
<dbReference type="PROSITE" id="PS52015">
    <property type="entry name" value="TONB_CTD"/>
    <property type="match status" value="1"/>
</dbReference>
<evidence type="ECO:0000313" key="7">
    <source>
        <dbReference type="EMBL" id="RNF83740.1"/>
    </source>
</evidence>
<feature type="domain" description="TonB C-terminal" evidence="6">
    <location>
        <begin position="29"/>
        <end position="123"/>
    </location>
</feature>
<accession>A0A3M8SY07</accession>